<dbReference type="STRING" id="870242.cpu_04510"/>
<keyword evidence="1" id="KW-0472">Membrane</keyword>
<sequence length="661" mass="76285">MPKTIKYRLIFFLTLTTVIVGVISFGFTHYREIKVAEDLGLNASRGMAKLYEEKLDNLDEYAFEDIWWSYDLAEGLLKGLPYNDYYREIENNIIKRMTAKKGFIQVLDLKGNSIYSQGIKISPTYFRYLINKPTMMGSISGFYEIEDLFGKKHVAYLRAEQVLNEAGKTLGVIVVGYSLEENQVLFSELFAKDLQKQKFAPGLILYWKDRPLWHFGDVKKELLLQEKLKKLPREELLSEIQVIDGKKYFVSYLPVASQGPERFLTLGVFIAADSLVRPYIINFWQGLILYVVLLGLLVVLGIYGIINRQLEKPLNELMEVIIEWIEGKDRDFAEYQQKYPEYKKLFTRIYELKTTKEKIANQWYRLAEGVYNLGEAANDGDLVKELIFHIKAQVEVKGIKIILKNLESNEDFTIYEEGQVVADLPAFCLENDDPLNFVQECQEDTCCYPITLGREKLGFIIIAAKEEKITAEVREFLSNLILMSGPLIKLYLLKTHLAEISKRDPLTKAFNRRFLEDAILENRDCNYSLIFIDIDKFKEINDTYGHSVGDMVLIELTKKIRENLRSQDQVIRMGGDEILIYLPNTTLELAREIANRVMELIRKHKFEVTKDNTKVAFPISASMGIGSCKEGESFGELLARVDRALYRAKEEGRNLIVVAED</sequence>
<keyword evidence="1" id="KW-0812">Transmembrane</keyword>
<evidence type="ECO:0000313" key="3">
    <source>
        <dbReference type="EMBL" id="GAV21941.1"/>
    </source>
</evidence>
<dbReference type="InterPro" id="IPR000160">
    <property type="entry name" value="GGDEF_dom"/>
</dbReference>
<organism evidence="3 4">
    <name type="scientific">Carboxydothermus pertinax</name>
    <dbReference type="NCBI Taxonomy" id="870242"/>
    <lineage>
        <taxon>Bacteria</taxon>
        <taxon>Bacillati</taxon>
        <taxon>Bacillota</taxon>
        <taxon>Clostridia</taxon>
        <taxon>Thermoanaerobacterales</taxon>
        <taxon>Thermoanaerobacteraceae</taxon>
        <taxon>Carboxydothermus</taxon>
    </lineage>
</organism>
<evidence type="ECO:0000256" key="1">
    <source>
        <dbReference type="SAM" id="Phobius"/>
    </source>
</evidence>
<evidence type="ECO:0000259" key="2">
    <source>
        <dbReference type="PROSITE" id="PS50887"/>
    </source>
</evidence>
<dbReference type="PANTHER" id="PTHR45138:SF9">
    <property type="entry name" value="DIGUANYLATE CYCLASE DGCM-RELATED"/>
    <property type="match status" value="1"/>
</dbReference>
<dbReference type="InterPro" id="IPR050469">
    <property type="entry name" value="Diguanylate_Cyclase"/>
</dbReference>
<dbReference type="CDD" id="cd01949">
    <property type="entry name" value="GGDEF"/>
    <property type="match status" value="1"/>
</dbReference>
<feature type="domain" description="GGDEF" evidence="2">
    <location>
        <begin position="525"/>
        <end position="661"/>
    </location>
</feature>
<comment type="caution">
    <text evidence="3">The sequence shown here is derived from an EMBL/GenBank/DDBJ whole genome shotgun (WGS) entry which is preliminary data.</text>
</comment>
<dbReference type="OrthoDB" id="9759607at2"/>
<dbReference type="PANTHER" id="PTHR45138">
    <property type="entry name" value="REGULATORY COMPONENTS OF SENSORY TRANSDUCTION SYSTEM"/>
    <property type="match status" value="1"/>
</dbReference>
<evidence type="ECO:0000313" key="4">
    <source>
        <dbReference type="Proteomes" id="UP000187485"/>
    </source>
</evidence>
<dbReference type="InterPro" id="IPR029787">
    <property type="entry name" value="Nucleotide_cyclase"/>
</dbReference>
<dbReference type="InterPro" id="IPR043128">
    <property type="entry name" value="Rev_trsase/Diguanyl_cyclase"/>
</dbReference>
<keyword evidence="4" id="KW-1185">Reference proteome</keyword>
<dbReference type="FunFam" id="3.30.70.270:FF:000001">
    <property type="entry name" value="Diguanylate cyclase domain protein"/>
    <property type="match status" value="1"/>
</dbReference>
<dbReference type="AlphaFoldDB" id="A0A1L8CSQ1"/>
<keyword evidence="1" id="KW-1133">Transmembrane helix</keyword>
<dbReference type="Pfam" id="PF00990">
    <property type="entry name" value="GGDEF"/>
    <property type="match status" value="1"/>
</dbReference>
<dbReference type="SUPFAM" id="SSF55073">
    <property type="entry name" value="Nucleotide cyclase"/>
    <property type="match status" value="1"/>
</dbReference>
<dbReference type="Proteomes" id="UP000187485">
    <property type="component" value="Unassembled WGS sequence"/>
</dbReference>
<reference evidence="4" key="1">
    <citation type="submission" date="2016-12" db="EMBL/GenBank/DDBJ databases">
        <title>Draft Genome Sequences od Carboxydothermus pertinax and islandicus, Hydrogenogenic Carboxydotrophic Bacteria.</title>
        <authorList>
            <person name="Fukuyama Y."/>
            <person name="Ohmae K."/>
            <person name="Yoneda Y."/>
            <person name="Yoshida T."/>
            <person name="Sako Y."/>
        </authorList>
    </citation>
    <scope>NUCLEOTIDE SEQUENCE [LARGE SCALE GENOMIC DNA]</scope>
    <source>
        <strain evidence="4">Ug1</strain>
    </source>
</reference>
<accession>A0A1L8CSQ1</accession>
<dbReference type="Gene3D" id="3.30.70.270">
    <property type="match status" value="1"/>
</dbReference>
<gene>
    <name evidence="3" type="ORF">cpu_04510</name>
</gene>
<dbReference type="RefSeq" id="WP_075858375.1">
    <property type="nucleotide sequence ID" value="NZ_BDJK01000006.1"/>
</dbReference>
<feature type="transmembrane region" description="Helical" evidence="1">
    <location>
        <begin position="7"/>
        <end position="27"/>
    </location>
</feature>
<dbReference type="EMBL" id="BDJK01000006">
    <property type="protein sequence ID" value="GAV21941.1"/>
    <property type="molecule type" value="Genomic_DNA"/>
</dbReference>
<dbReference type="SMART" id="SM00267">
    <property type="entry name" value="GGDEF"/>
    <property type="match status" value="1"/>
</dbReference>
<dbReference type="NCBIfam" id="TIGR00254">
    <property type="entry name" value="GGDEF"/>
    <property type="match status" value="1"/>
</dbReference>
<name>A0A1L8CSQ1_9THEO</name>
<feature type="transmembrane region" description="Helical" evidence="1">
    <location>
        <begin position="283"/>
        <end position="306"/>
    </location>
</feature>
<dbReference type="PROSITE" id="PS50887">
    <property type="entry name" value="GGDEF"/>
    <property type="match status" value="1"/>
</dbReference>
<proteinExistence type="predicted"/>
<protein>
    <submittedName>
        <fullName evidence="3">GGDEF domain-containing protein</fullName>
    </submittedName>
</protein>
<dbReference type="GO" id="GO:0052621">
    <property type="term" value="F:diguanylate cyclase activity"/>
    <property type="evidence" value="ECO:0007669"/>
    <property type="project" value="TreeGrafter"/>
</dbReference>